<comment type="caution">
    <text evidence="1">The sequence shown here is derived from an EMBL/GenBank/DDBJ whole genome shotgun (WGS) entry which is preliminary data.</text>
</comment>
<evidence type="ECO:0000313" key="1">
    <source>
        <dbReference type="EMBL" id="KAK9140447.1"/>
    </source>
</evidence>
<gene>
    <name evidence="1" type="ORF">Scep_010128</name>
</gene>
<dbReference type="Proteomes" id="UP001419268">
    <property type="component" value="Unassembled WGS sequence"/>
</dbReference>
<evidence type="ECO:0000313" key="2">
    <source>
        <dbReference type="Proteomes" id="UP001419268"/>
    </source>
</evidence>
<keyword evidence="2" id="KW-1185">Reference proteome</keyword>
<accession>A0AAP0JWX2</accession>
<protein>
    <submittedName>
        <fullName evidence="1">Uncharacterized protein</fullName>
    </submittedName>
</protein>
<reference evidence="1 2" key="1">
    <citation type="submission" date="2024-01" db="EMBL/GenBank/DDBJ databases">
        <title>Genome assemblies of Stephania.</title>
        <authorList>
            <person name="Yang L."/>
        </authorList>
    </citation>
    <scope>NUCLEOTIDE SEQUENCE [LARGE SCALE GENOMIC DNA]</scope>
    <source>
        <strain evidence="1">JXDWG</strain>
        <tissue evidence="1">Leaf</tissue>
    </source>
</reference>
<sequence length="84" mass="9243">MLDLVLVLIVVLVLFTCDVVTIVADIGSLAFPYAPCRGKADDRSGSCASNLKLPGAMNCWCIMLVRACGWGRWKMVYKWLCLST</sequence>
<name>A0AAP0JWX2_9MAGN</name>
<proteinExistence type="predicted"/>
<dbReference type="AlphaFoldDB" id="A0AAP0JWX2"/>
<organism evidence="1 2">
    <name type="scientific">Stephania cephalantha</name>
    <dbReference type="NCBI Taxonomy" id="152367"/>
    <lineage>
        <taxon>Eukaryota</taxon>
        <taxon>Viridiplantae</taxon>
        <taxon>Streptophyta</taxon>
        <taxon>Embryophyta</taxon>
        <taxon>Tracheophyta</taxon>
        <taxon>Spermatophyta</taxon>
        <taxon>Magnoliopsida</taxon>
        <taxon>Ranunculales</taxon>
        <taxon>Menispermaceae</taxon>
        <taxon>Menispermoideae</taxon>
        <taxon>Cissampelideae</taxon>
        <taxon>Stephania</taxon>
    </lineage>
</organism>
<dbReference type="EMBL" id="JBBNAG010000004">
    <property type="protein sequence ID" value="KAK9140447.1"/>
    <property type="molecule type" value="Genomic_DNA"/>
</dbReference>